<dbReference type="EMBL" id="QMEY01000032">
    <property type="protein sequence ID" value="RBQ14533.1"/>
    <property type="molecule type" value="Genomic_DNA"/>
</dbReference>
<feature type="region of interest" description="Disordered" evidence="1">
    <location>
        <begin position="1"/>
        <end position="63"/>
    </location>
</feature>
<comment type="caution">
    <text evidence="2">The sequence shown here is derived from an EMBL/GenBank/DDBJ whole genome shotgun (WGS) entry which is preliminary data.</text>
</comment>
<organism evidence="2 3">
    <name type="scientific">Spongiactinospora rosea</name>
    <dbReference type="NCBI Taxonomy" id="2248750"/>
    <lineage>
        <taxon>Bacteria</taxon>
        <taxon>Bacillati</taxon>
        <taxon>Actinomycetota</taxon>
        <taxon>Actinomycetes</taxon>
        <taxon>Streptosporangiales</taxon>
        <taxon>Streptosporangiaceae</taxon>
        <taxon>Spongiactinospora</taxon>
    </lineage>
</organism>
<evidence type="ECO:0000256" key="1">
    <source>
        <dbReference type="SAM" id="MobiDB-lite"/>
    </source>
</evidence>
<gene>
    <name evidence="2" type="ORF">DP939_40455</name>
</gene>
<proteinExistence type="predicted"/>
<sequence>MTAWERGSGTASAPCAPPGSRTGPAAGWPGAPRAGPGRWAWPARPAAGGRPMSSNRPRPPRRR</sequence>
<dbReference type="AlphaFoldDB" id="A0A366LM03"/>
<name>A0A366LM03_9ACTN</name>
<dbReference type="Proteomes" id="UP000253303">
    <property type="component" value="Unassembled WGS sequence"/>
</dbReference>
<protein>
    <submittedName>
        <fullName evidence="2">Uncharacterized protein</fullName>
    </submittedName>
</protein>
<feature type="compositionally biased region" description="Low complexity" evidence="1">
    <location>
        <begin position="23"/>
        <end position="51"/>
    </location>
</feature>
<evidence type="ECO:0000313" key="3">
    <source>
        <dbReference type="Proteomes" id="UP000253303"/>
    </source>
</evidence>
<reference evidence="2 3" key="1">
    <citation type="submission" date="2018-06" db="EMBL/GenBank/DDBJ databases">
        <title>Sphaerisporangium craniellae sp. nov., isolated from a marine sponge in the South China Sea.</title>
        <authorList>
            <person name="Li L."/>
        </authorList>
    </citation>
    <scope>NUCLEOTIDE SEQUENCE [LARGE SCALE GENOMIC DNA]</scope>
    <source>
        <strain evidence="2 3">LHW63015</strain>
    </source>
</reference>
<evidence type="ECO:0000313" key="2">
    <source>
        <dbReference type="EMBL" id="RBQ14533.1"/>
    </source>
</evidence>
<keyword evidence="3" id="KW-1185">Reference proteome</keyword>
<accession>A0A366LM03</accession>